<accession>A0AAD3CY69</accession>
<protein>
    <recommendedName>
        <fullName evidence="2">CBM6 domain-containing protein</fullName>
    </recommendedName>
</protein>
<dbReference type="SUPFAM" id="SSF49785">
    <property type="entry name" value="Galactose-binding domain-like"/>
    <property type="match status" value="3"/>
</dbReference>
<sequence length="1998" mass="216144">MQKDYKGWEENVNILRLELTETSPLYKKLCAAENGVCTWPGKIVLNENLVYDSADLRTSDEYLVDTIRTLRIELSNGKLVHYEYLRPPCVDQAFLGSDARKVIRGNLGRTWEVQESVCADPKREVATELCCEQDWETSTNDLDQYAHRYFLYHAERMTYGSASSRCETFNKVSCSPKRYSGGICNRDVGRNVWYSWTSLSCMTRVKINFDSGLIGRVDFPEPDQAGHRNVAAHVDQSTMNYFKVAWTTQHENLPTDSSQCDAIINCYSTNDGCICDTSVTTSLVFESVSDAISPENLYNSLHVGVFRPEMYGDDEVHSLGSCNIDGIEVLSFSSEDSCSSFSINTFFGFVDHQGVQRYLKNVISTVNILGLGESFRNVPHFISMVDQDLRDMHYETDAVIDHFIHHPSHAPFLATRMIQRFGISNPSPGFVERVATSYINGVFEGVGSGEYGDLSALVTAILLDRESRSTTLDADPSHGQLREPMLKVTSLYRSMEVTFSSPESWIQHQYAAGIGQDPYGSPSVFSFFLPEYKPPGPINNADLVAPESQVLTGAKVTTLIDGLLSTIKFGLVSCYNAFGDTLYTGQCPIQEGNTDDAIGYLDYSIPQGLSVDEAIEDLALLLTGGRLSSTNRNIIRGAIENEYNNGDISKATRIAQQLVLSSPEFHTWGTVHRNTGEKRHIQGYNHPPKNSYKTVVLFMMTGGVDSFNMIVPKGNCSSKNMYNEYKNARGPLALSQDKLLDIDATGSDQLCNTWGVHESLPLLKELYDTNDAMFFLNTGILSEPLDKSMNWVDRSKIRLFAHNHMTREALALDPHDVMPGTGVGGRMLDMLKKNGFQTSGNTVDGSSLLNVGSSFYSNPSYTVSSKGVTKLDEFSSLPRNDMLDLIKLINGYGEKGNSMLGETWSERLSKTLFEYKTALQIDDAIKSGVFNMDGYKASEDVELQLKSAAQYMKSRELRKVDREVYFVTQGKYDMHGSLSTLADQFKEANTALTNFVEELKRQGTWEDTVILMGSDFGRSVAPNSNGGSDHAWGGNYFMLGGGIKGGRILGEYPLDLSEKSPYWVQRGRMIPTTPWDSIWNAIGEWMGVKGDRDLDFMLPNRRNFDKCSKMFHGHDLFENMAQTACINDLDGDGVADDLDFCTDTSYWIDAPIDSNGCQQPTTQSPTSPIPPTPAPTWQPTVNGVKYEAEDAMFDDLYGSKVTNGNTGFSGYGYVNMGGKNSFVEWQSVTSTSESCKLTFRYAATSSRESRIEINGIEVGILPFPAISQSWSDYGTESLETICPQGAFNVRLTAITSNGGSNLDFMIISNVDSPSAPSVTPPTSSPTVVMTSSPTNSPTDNPSTSITLSPTPIGLPSALYEAEDPSNILHDGVVSNSQVGFTGSGYVNMGQIDSYVEWPAISGGSGGPCLLTFRYAVKAASSPQRISLIMVNGDVVGSTNFAATGESWTDYGTESFECMCPSGLFSLRVTASSSEGGPNLDNVEVSGITGTASPTLAPTLTTASPTASQTDTPTGSPSVVPTVATLSPTSSPTASETDTPTGSPFASPSASPSFSSDKPSISPTLNPSAAPSMSSDTPTGSPSVVPTLTTTSPTSPPTAVTSSPTSIGVPNALYEAEDPSNILHDGVVSNSQVGFTGSGYVNMGQIDSYVEWPAISGGSGGPCLLTFRYAVKAASSPQRISLIMVNGDVVGSTNFAATGESWTDYGTESFECMCPSGLFSLRVTASSSEGGPNLDNVEVSGITGTASPTLAPTLTTASPTASQTDTPTGSPSVVPTVATLSPTSSPTASETDTPTGSPSLVPTLTTASPSTNPPVISPVAEPPTSLALQVSNVISMSSIHIENTKGVKYICSEAVDGQTSDCSINRNGFASKSLAGFIATPPENERSIVKKLRVYKNKDCYNCDPRSFKLSGRNSASDPWTIIAEGSLALHSGRNKHLGVPINSSFESGDTALKFIEAQIQNDEEYWQYQVIFPLIKDNGTRDVRFSEVELPGYLRLVG</sequence>
<feature type="compositionally biased region" description="Polar residues" evidence="1">
    <location>
        <begin position="1795"/>
        <end position="1809"/>
    </location>
</feature>
<dbReference type="Pfam" id="PF08811">
    <property type="entry name" value="DUF1800"/>
    <property type="match status" value="1"/>
</dbReference>
<dbReference type="SUPFAM" id="SSF53649">
    <property type="entry name" value="Alkaline phosphatase-like"/>
    <property type="match status" value="1"/>
</dbReference>
<dbReference type="InterPro" id="IPR010869">
    <property type="entry name" value="DUF1501"/>
</dbReference>
<reference evidence="3 4" key="1">
    <citation type="journal article" date="2021" name="Sci. Rep.">
        <title>The genome of the diatom Chaetoceros tenuissimus carries an ancient integrated fragment of an extant virus.</title>
        <authorList>
            <person name="Hongo Y."/>
            <person name="Kimura K."/>
            <person name="Takaki Y."/>
            <person name="Yoshida Y."/>
            <person name="Baba S."/>
            <person name="Kobayashi G."/>
            <person name="Nagasaki K."/>
            <person name="Hano T."/>
            <person name="Tomaru Y."/>
        </authorList>
    </citation>
    <scope>NUCLEOTIDE SEQUENCE [LARGE SCALE GENOMIC DNA]</scope>
    <source>
        <strain evidence="3 4">NIES-3715</strain>
    </source>
</reference>
<dbReference type="InterPro" id="IPR017850">
    <property type="entry name" value="Alkaline_phosphatase_core_sf"/>
</dbReference>
<feature type="compositionally biased region" description="Low complexity" evidence="1">
    <location>
        <begin position="1744"/>
        <end position="1761"/>
    </location>
</feature>
<feature type="compositionally biased region" description="Pro residues" evidence="1">
    <location>
        <begin position="1167"/>
        <end position="1176"/>
    </location>
</feature>
<dbReference type="PROSITE" id="PS51175">
    <property type="entry name" value="CBM6"/>
    <property type="match status" value="3"/>
</dbReference>
<proteinExistence type="predicted"/>
<evidence type="ECO:0000313" key="3">
    <source>
        <dbReference type="EMBL" id="GFH53095.1"/>
    </source>
</evidence>
<dbReference type="EMBL" id="BLLK01000046">
    <property type="protein sequence ID" value="GFH53095.1"/>
    <property type="molecule type" value="Genomic_DNA"/>
</dbReference>
<feature type="compositionally biased region" description="Low complexity" evidence="1">
    <location>
        <begin position="1573"/>
        <end position="1605"/>
    </location>
</feature>
<dbReference type="Gene3D" id="2.60.120.260">
    <property type="entry name" value="Galactose-binding domain-like"/>
    <property type="match status" value="3"/>
</dbReference>
<feature type="compositionally biased region" description="Low complexity" evidence="1">
    <location>
        <begin position="1769"/>
        <end position="1794"/>
    </location>
</feature>
<evidence type="ECO:0000313" key="4">
    <source>
        <dbReference type="Proteomes" id="UP001054902"/>
    </source>
</evidence>
<feature type="compositionally biased region" description="Low complexity" evidence="1">
    <location>
        <begin position="1515"/>
        <end position="1562"/>
    </location>
</feature>
<feature type="region of interest" description="Disordered" evidence="1">
    <location>
        <begin position="1313"/>
        <end position="1347"/>
    </location>
</feature>
<feature type="compositionally biased region" description="Polar residues" evidence="1">
    <location>
        <begin position="1563"/>
        <end position="1572"/>
    </location>
</feature>
<evidence type="ECO:0000259" key="2">
    <source>
        <dbReference type="PROSITE" id="PS51175"/>
    </source>
</evidence>
<dbReference type="InterPro" id="IPR014917">
    <property type="entry name" value="DUF1800"/>
</dbReference>
<name>A0AAD3CY69_9STRA</name>
<dbReference type="InterPro" id="IPR008979">
    <property type="entry name" value="Galactose-bd-like_sf"/>
</dbReference>
<feature type="region of interest" description="Disordered" evidence="1">
    <location>
        <begin position="1153"/>
        <end position="1178"/>
    </location>
</feature>
<dbReference type="Pfam" id="PF07394">
    <property type="entry name" value="DUF1501"/>
    <property type="match status" value="1"/>
</dbReference>
<feature type="compositionally biased region" description="Low complexity" evidence="1">
    <location>
        <begin position="1490"/>
        <end position="1507"/>
    </location>
</feature>
<feature type="compositionally biased region" description="Low complexity" evidence="1">
    <location>
        <begin position="1324"/>
        <end position="1346"/>
    </location>
</feature>
<dbReference type="Proteomes" id="UP001054902">
    <property type="component" value="Unassembled WGS sequence"/>
</dbReference>
<dbReference type="PANTHER" id="PTHR43737">
    <property type="entry name" value="BLL7424 PROTEIN"/>
    <property type="match status" value="1"/>
</dbReference>
<feature type="domain" description="CBM6" evidence="2">
    <location>
        <begin position="1611"/>
        <end position="1739"/>
    </location>
</feature>
<evidence type="ECO:0000256" key="1">
    <source>
        <dbReference type="SAM" id="MobiDB-lite"/>
    </source>
</evidence>
<gene>
    <name evidence="3" type="ORF">CTEN210_09571</name>
</gene>
<feature type="region of interest" description="Disordered" evidence="1">
    <location>
        <begin position="1476"/>
        <end position="1605"/>
    </location>
</feature>
<keyword evidence="4" id="KW-1185">Reference proteome</keyword>
<dbReference type="PANTHER" id="PTHR43737:SF1">
    <property type="entry name" value="DUF1501 DOMAIN-CONTAINING PROTEIN"/>
    <property type="match status" value="1"/>
</dbReference>
<dbReference type="GO" id="GO:0030246">
    <property type="term" value="F:carbohydrate binding"/>
    <property type="evidence" value="ECO:0007669"/>
    <property type="project" value="InterPro"/>
</dbReference>
<feature type="domain" description="CBM6" evidence="2">
    <location>
        <begin position="1357"/>
        <end position="1485"/>
    </location>
</feature>
<feature type="region of interest" description="Disordered" evidence="1">
    <location>
        <begin position="1744"/>
        <end position="1813"/>
    </location>
</feature>
<comment type="caution">
    <text evidence="3">The sequence shown here is derived from an EMBL/GenBank/DDBJ whole genome shotgun (WGS) entry which is preliminary data.</text>
</comment>
<organism evidence="3 4">
    <name type="scientific">Chaetoceros tenuissimus</name>
    <dbReference type="NCBI Taxonomy" id="426638"/>
    <lineage>
        <taxon>Eukaryota</taxon>
        <taxon>Sar</taxon>
        <taxon>Stramenopiles</taxon>
        <taxon>Ochrophyta</taxon>
        <taxon>Bacillariophyta</taxon>
        <taxon>Coscinodiscophyceae</taxon>
        <taxon>Chaetocerotophycidae</taxon>
        <taxon>Chaetocerotales</taxon>
        <taxon>Chaetocerotaceae</taxon>
        <taxon>Chaetoceros</taxon>
    </lineage>
</organism>
<feature type="domain" description="CBM6" evidence="2">
    <location>
        <begin position="1184"/>
        <end position="1308"/>
    </location>
</feature>
<dbReference type="InterPro" id="IPR005084">
    <property type="entry name" value="CBM6"/>
</dbReference>